<feature type="repeat" description="WD" evidence="4">
    <location>
        <begin position="133"/>
        <end position="165"/>
    </location>
</feature>
<dbReference type="Gene3D" id="2.130.10.10">
    <property type="entry name" value="YVTN repeat-like/Quinoprotein amine dehydrogenase"/>
    <property type="match status" value="1"/>
</dbReference>
<dbReference type="PROSITE" id="PS50294">
    <property type="entry name" value="WD_REPEATS_REGION"/>
    <property type="match status" value="2"/>
</dbReference>
<evidence type="ECO:0000256" key="5">
    <source>
        <dbReference type="SAM" id="MobiDB-lite"/>
    </source>
</evidence>
<dbReference type="CDD" id="cd00200">
    <property type="entry name" value="WD40"/>
    <property type="match status" value="1"/>
</dbReference>
<dbReference type="PANTHER" id="PTHR19920:SF0">
    <property type="entry name" value="CYTOSOLIC IRON-SULFUR PROTEIN ASSEMBLY PROTEIN CIAO1-RELATED"/>
    <property type="match status" value="1"/>
</dbReference>
<dbReference type="SUPFAM" id="SSF50978">
    <property type="entry name" value="WD40 repeat-like"/>
    <property type="match status" value="1"/>
</dbReference>
<comment type="function">
    <text evidence="3">Essential component of the cytosolic iron-sulfur (Fe/S) protein assembly machinery. Required for the maturation of extramitochondrial Fe/S proteins.</text>
</comment>
<keyword evidence="2" id="KW-0677">Repeat</keyword>
<dbReference type="Pfam" id="PF00400">
    <property type="entry name" value="WD40"/>
    <property type="match status" value="7"/>
</dbReference>
<dbReference type="InterPro" id="IPR019775">
    <property type="entry name" value="WD40_repeat_CS"/>
</dbReference>
<comment type="similarity">
    <text evidence="3">Belongs to the WD repeat CIA1 family.</text>
</comment>
<dbReference type="PANTHER" id="PTHR19920">
    <property type="entry name" value="WD40 PROTEIN CIAO1"/>
    <property type="match status" value="1"/>
</dbReference>
<dbReference type="InterPro" id="IPR001680">
    <property type="entry name" value="WD40_rpt"/>
</dbReference>
<dbReference type="EMBL" id="CAKOGP040001112">
    <property type="protein sequence ID" value="CAJ1943184.1"/>
    <property type="molecule type" value="Genomic_DNA"/>
</dbReference>
<dbReference type="PROSITE" id="PS50082">
    <property type="entry name" value="WD_REPEATS_2"/>
    <property type="match status" value="3"/>
</dbReference>
<dbReference type="GO" id="GO:0016226">
    <property type="term" value="P:iron-sulfur cluster assembly"/>
    <property type="evidence" value="ECO:0007669"/>
    <property type="project" value="UniProtKB-UniRule"/>
</dbReference>
<feature type="repeat" description="WD" evidence="4">
    <location>
        <begin position="86"/>
        <end position="126"/>
    </location>
</feature>
<dbReference type="SMART" id="SM00320">
    <property type="entry name" value="WD40"/>
    <property type="match status" value="7"/>
</dbReference>
<evidence type="ECO:0000256" key="3">
    <source>
        <dbReference type="HAMAP-Rule" id="MF_03037"/>
    </source>
</evidence>
<accession>A0AAD2FLV9</accession>
<gene>
    <name evidence="6" type="ORF">CYCCA115_LOCUS8318</name>
</gene>
<proteinExistence type="inferred from homology"/>
<keyword evidence="7" id="KW-1185">Reference proteome</keyword>
<dbReference type="InterPro" id="IPR028608">
    <property type="entry name" value="CIAO1/Cia1"/>
</dbReference>
<dbReference type="AlphaFoldDB" id="A0AAD2FLV9"/>
<dbReference type="GO" id="GO:0097361">
    <property type="term" value="C:cytosolic [4Fe-4S] assembly targeting complex"/>
    <property type="evidence" value="ECO:0007669"/>
    <property type="project" value="InterPro"/>
</dbReference>
<dbReference type="HAMAP" id="MF_03037">
    <property type="entry name" value="ciao1"/>
    <property type="match status" value="1"/>
</dbReference>
<organism evidence="6 7">
    <name type="scientific">Cylindrotheca closterium</name>
    <dbReference type="NCBI Taxonomy" id="2856"/>
    <lineage>
        <taxon>Eukaryota</taxon>
        <taxon>Sar</taxon>
        <taxon>Stramenopiles</taxon>
        <taxon>Ochrophyta</taxon>
        <taxon>Bacillariophyta</taxon>
        <taxon>Bacillariophyceae</taxon>
        <taxon>Bacillariophycidae</taxon>
        <taxon>Bacillariales</taxon>
        <taxon>Bacillariaceae</taxon>
        <taxon>Cylindrotheca</taxon>
    </lineage>
</organism>
<feature type="region of interest" description="Disordered" evidence="5">
    <location>
        <begin position="1"/>
        <end position="21"/>
    </location>
</feature>
<evidence type="ECO:0000313" key="7">
    <source>
        <dbReference type="Proteomes" id="UP001295423"/>
    </source>
</evidence>
<protein>
    <recommendedName>
        <fullName evidence="3">Probable cytosolic iron-sulfur protein assembly protein CIAO1 homolog</fullName>
    </recommendedName>
</protein>
<dbReference type="Proteomes" id="UP001295423">
    <property type="component" value="Unassembled WGS sequence"/>
</dbReference>
<evidence type="ECO:0000256" key="4">
    <source>
        <dbReference type="PROSITE-ProRule" id="PRU00221"/>
    </source>
</evidence>
<feature type="repeat" description="WD" evidence="4">
    <location>
        <begin position="186"/>
        <end position="224"/>
    </location>
</feature>
<dbReference type="PROSITE" id="PS00678">
    <property type="entry name" value="WD_REPEATS_1"/>
    <property type="match status" value="1"/>
</dbReference>
<feature type="compositionally biased region" description="Polar residues" evidence="5">
    <location>
        <begin position="9"/>
        <end position="18"/>
    </location>
</feature>
<reference evidence="6" key="1">
    <citation type="submission" date="2023-08" db="EMBL/GenBank/DDBJ databases">
        <authorList>
            <person name="Audoor S."/>
            <person name="Bilcke G."/>
        </authorList>
    </citation>
    <scope>NUCLEOTIDE SEQUENCE</scope>
</reference>
<evidence type="ECO:0000256" key="1">
    <source>
        <dbReference type="ARBA" id="ARBA00022574"/>
    </source>
</evidence>
<sequence>MSAEKATQDHNPSLSLTESLFPPPKAFGSGAKPALQYRSDSPCWDCVFSRNGKWLAACFGAPETCVRVWEQKDDGWQLHSTLEGIHTKTIRSIAFAPISANDVIAAASFDGSVSIWELTNDQQNKEWECTTQLEGHESEVKCVVWNSTGSLLATSGRDKSVWVWETFLDGTIGGSSDNDFECIAVLSGHEGDVKCVRFAESHGQWGDGDEVLLSAGYDDTIRVWAEDSGDWYCALVIEGIHADTIWSLAVAPGSGRMVSSSADGSIAIMKNFTILERREMFPDQSSCSNGFWKCVGKLGDAHSSTVYSVDYAPARAGHGRIASAGGDNRVQIYREVMGSTSDAPLFTVDSSLQIGHGDINCVRWHPSDGSILCAACDDGSVRILKFLV</sequence>
<dbReference type="InterPro" id="IPR015943">
    <property type="entry name" value="WD40/YVTN_repeat-like_dom_sf"/>
</dbReference>
<evidence type="ECO:0000256" key="2">
    <source>
        <dbReference type="ARBA" id="ARBA00022737"/>
    </source>
</evidence>
<keyword evidence="1 4" id="KW-0853">WD repeat</keyword>
<evidence type="ECO:0000313" key="6">
    <source>
        <dbReference type="EMBL" id="CAJ1943184.1"/>
    </source>
</evidence>
<dbReference type="InterPro" id="IPR036322">
    <property type="entry name" value="WD40_repeat_dom_sf"/>
</dbReference>
<name>A0AAD2FLV9_9STRA</name>
<comment type="caution">
    <text evidence="6">The sequence shown here is derived from an EMBL/GenBank/DDBJ whole genome shotgun (WGS) entry which is preliminary data.</text>
</comment>